<dbReference type="Proteomes" id="UP000260773">
    <property type="component" value="Unassembled WGS sequence"/>
</dbReference>
<keyword evidence="2" id="KW-0812">Transmembrane</keyword>
<name>A0A3E2TIY7_9FIRM</name>
<feature type="region of interest" description="Disordered" evidence="1">
    <location>
        <begin position="169"/>
        <end position="207"/>
    </location>
</feature>
<evidence type="ECO:0000256" key="1">
    <source>
        <dbReference type="SAM" id="MobiDB-lite"/>
    </source>
</evidence>
<feature type="transmembrane region" description="Helical" evidence="2">
    <location>
        <begin position="353"/>
        <end position="373"/>
    </location>
</feature>
<keyword evidence="2" id="KW-0472">Membrane</keyword>
<evidence type="ECO:0000313" key="4">
    <source>
        <dbReference type="Proteomes" id="UP000260773"/>
    </source>
</evidence>
<feature type="transmembrane region" description="Helical" evidence="2">
    <location>
        <begin position="286"/>
        <end position="305"/>
    </location>
</feature>
<dbReference type="AlphaFoldDB" id="A0A3E2TIY7"/>
<comment type="caution">
    <text evidence="3">The sequence shown here is derived from an EMBL/GenBank/DDBJ whole genome shotgun (WGS) entry which is preliminary data.</text>
</comment>
<reference evidence="3 4" key="1">
    <citation type="submission" date="2018-08" db="EMBL/GenBank/DDBJ databases">
        <title>A genome reference for cultivated species of the human gut microbiota.</title>
        <authorList>
            <person name="Zou Y."/>
            <person name="Xue W."/>
            <person name="Luo G."/>
        </authorList>
    </citation>
    <scope>NUCLEOTIDE SEQUENCE [LARGE SCALE GENOMIC DNA]</scope>
    <source>
        <strain evidence="3 4">AF45-17</strain>
    </source>
</reference>
<proteinExistence type="predicted"/>
<protein>
    <submittedName>
        <fullName evidence="3">Uncharacterized protein</fullName>
    </submittedName>
</protein>
<feature type="transmembrane region" description="Helical" evidence="2">
    <location>
        <begin position="12"/>
        <end position="34"/>
    </location>
</feature>
<evidence type="ECO:0000256" key="2">
    <source>
        <dbReference type="SAM" id="Phobius"/>
    </source>
</evidence>
<keyword evidence="2" id="KW-1133">Transmembrane helix</keyword>
<accession>A0A3E2TIY7</accession>
<feature type="transmembrane region" description="Helical" evidence="2">
    <location>
        <begin position="416"/>
        <end position="431"/>
    </location>
</feature>
<feature type="compositionally biased region" description="Polar residues" evidence="1">
    <location>
        <begin position="171"/>
        <end position="207"/>
    </location>
</feature>
<evidence type="ECO:0000313" key="3">
    <source>
        <dbReference type="EMBL" id="RGB76628.1"/>
    </source>
</evidence>
<gene>
    <name evidence="3" type="ORF">DW070_13085</name>
</gene>
<dbReference type="RefSeq" id="WP_117528828.1">
    <property type="nucleotide sequence ID" value="NZ_JAQENQ010000001.1"/>
</dbReference>
<feature type="transmembrane region" description="Helical" evidence="2">
    <location>
        <begin position="254"/>
        <end position="274"/>
    </location>
</feature>
<dbReference type="EMBL" id="QVEP01000039">
    <property type="protein sequence ID" value="RGB76628.1"/>
    <property type="molecule type" value="Genomic_DNA"/>
</dbReference>
<feature type="transmembrane region" description="Helical" evidence="2">
    <location>
        <begin position="385"/>
        <end position="404"/>
    </location>
</feature>
<sequence length="446" mass="49743">MRRAAKHAGKYILLLIMLVCFGHILAMGTEIGGYGTPVIYYLKEGYSLSTVQDMRKNDEELENYLPFTAVGSLDQQTFTNDDLGKTLTGTLTYIYGSSENLCSSDGELMEDDLTGCVLSSKAAWELFGESAITGGIVTYNEKSYYVRGVYEDTNAVVILPAEAVFDKKQSENSGQNNYPASDADTSAPSTDTGTASADSGNTGNAAQEPSFSKIVIKPGTEISGNAERTEYLQAFENRWGLGSDKTDCQIYQRLAVFFMFLLPALILILVVIRGIRFLMVNRYRPFWLAAGFVGLAVMIMVFFAICQAKPSIPADMIPNTWSDFDFWGEKITTFKNSIQHILFIDKSEVELGYFRPLTSMVGYAVVAVIMFFASGRFFKPEKAEGLYGMILAVCVTELIAVYLLHRFGVMIEGKRMMLYLWPYFVIGQFIFRKKDAKVDEKTVDRV</sequence>
<organism evidence="3 4">
    <name type="scientific">Coprococcus catus</name>
    <dbReference type="NCBI Taxonomy" id="116085"/>
    <lineage>
        <taxon>Bacteria</taxon>
        <taxon>Bacillati</taxon>
        <taxon>Bacillota</taxon>
        <taxon>Clostridia</taxon>
        <taxon>Lachnospirales</taxon>
        <taxon>Lachnospiraceae</taxon>
        <taxon>Coprococcus</taxon>
    </lineage>
</organism>